<dbReference type="AlphaFoldDB" id="A0A8D0FWZ6"/>
<evidence type="ECO:0000259" key="1">
    <source>
        <dbReference type="PROSITE" id="PS50011"/>
    </source>
</evidence>
<dbReference type="GO" id="GO:0004672">
    <property type="term" value="F:protein kinase activity"/>
    <property type="evidence" value="ECO:0007669"/>
    <property type="project" value="InterPro"/>
</dbReference>
<sequence length="128" mass="14525">MAYNRYKKHRPVHKAVDCWSIGVITYILLCGYPPFYEETESKLFEKIKEGYYEFESPFWDDISESGKALALGSPSLPPTSRNPEPCDPWARACISRAPTHPWHPPVHEHLLLGADLCDVYPLAFATSG</sequence>
<dbReference type="Proteomes" id="UP000694551">
    <property type="component" value="Unplaced"/>
</dbReference>
<feature type="domain" description="Protein kinase" evidence="1">
    <location>
        <begin position="1"/>
        <end position="103"/>
    </location>
</feature>
<dbReference type="InterPro" id="IPR011009">
    <property type="entry name" value="Kinase-like_dom_sf"/>
</dbReference>
<evidence type="ECO:0000313" key="3">
    <source>
        <dbReference type="Proteomes" id="UP000694551"/>
    </source>
</evidence>
<keyword evidence="3" id="KW-1185">Reference proteome</keyword>
<name>A0A8D0FWZ6_STROC</name>
<evidence type="ECO:0000313" key="2">
    <source>
        <dbReference type="Ensembl" id="ENSSOCP00000020228.1"/>
    </source>
</evidence>
<dbReference type="Ensembl" id="ENSSOCT00000020741.1">
    <property type="protein sequence ID" value="ENSSOCP00000020228.1"/>
    <property type="gene ID" value="ENSSOCG00000015077.1"/>
</dbReference>
<protein>
    <submittedName>
        <fullName evidence="2">Calcium/calmodulin dependent protein kinase IG</fullName>
    </submittedName>
</protein>
<dbReference type="PROSITE" id="PS50011">
    <property type="entry name" value="PROTEIN_KINASE_DOM"/>
    <property type="match status" value="1"/>
</dbReference>
<dbReference type="GO" id="GO:0005524">
    <property type="term" value="F:ATP binding"/>
    <property type="evidence" value="ECO:0007669"/>
    <property type="project" value="InterPro"/>
</dbReference>
<dbReference type="SUPFAM" id="SSF56112">
    <property type="entry name" value="Protein kinase-like (PK-like)"/>
    <property type="match status" value="1"/>
</dbReference>
<dbReference type="Pfam" id="PF00069">
    <property type="entry name" value="Pkinase"/>
    <property type="match status" value="1"/>
</dbReference>
<dbReference type="Gene3D" id="1.10.510.10">
    <property type="entry name" value="Transferase(Phosphotransferase) domain 1"/>
    <property type="match status" value="1"/>
</dbReference>
<proteinExistence type="predicted"/>
<dbReference type="PANTHER" id="PTHR24347">
    <property type="entry name" value="SERINE/THREONINE-PROTEIN KINASE"/>
    <property type="match status" value="1"/>
</dbReference>
<reference evidence="2" key="1">
    <citation type="submission" date="2025-08" db="UniProtKB">
        <authorList>
            <consortium name="Ensembl"/>
        </authorList>
    </citation>
    <scope>IDENTIFICATION</scope>
</reference>
<reference evidence="2" key="2">
    <citation type="submission" date="2025-09" db="UniProtKB">
        <authorList>
            <consortium name="Ensembl"/>
        </authorList>
    </citation>
    <scope>IDENTIFICATION</scope>
</reference>
<dbReference type="InterPro" id="IPR000719">
    <property type="entry name" value="Prot_kinase_dom"/>
</dbReference>
<organism evidence="2 3">
    <name type="scientific">Strix occidentalis caurina</name>
    <name type="common">northern spotted owl</name>
    <dbReference type="NCBI Taxonomy" id="311401"/>
    <lineage>
        <taxon>Eukaryota</taxon>
        <taxon>Metazoa</taxon>
        <taxon>Chordata</taxon>
        <taxon>Craniata</taxon>
        <taxon>Vertebrata</taxon>
        <taxon>Euteleostomi</taxon>
        <taxon>Archelosauria</taxon>
        <taxon>Archosauria</taxon>
        <taxon>Dinosauria</taxon>
        <taxon>Saurischia</taxon>
        <taxon>Theropoda</taxon>
        <taxon>Coelurosauria</taxon>
        <taxon>Aves</taxon>
        <taxon>Neognathae</taxon>
        <taxon>Neoaves</taxon>
        <taxon>Telluraves</taxon>
        <taxon>Strigiformes</taxon>
        <taxon>Strigidae</taxon>
        <taxon>Strix</taxon>
    </lineage>
</organism>
<accession>A0A8D0FWZ6</accession>